<dbReference type="GO" id="GO:0005524">
    <property type="term" value="F:ATP binding"/>
    <property type="evidence" value="ECO:0007669"/>
    <property type="project" value="UniProtKB-KW"/>
</dbReference>
<dbReference type="PANTHER" id="PTHR43875:SF1">
    <property type="entry name" value="OSMOPROTECTIVE COMPOUNDS UPTAKE ATP-BINDING PROTEIN GGTA"/>
    <property type="match status" value="1"/>
</dbReference>
<evidence type="ECO:0000313" key="6">
    <source>
        <dbReference type="Proteomes" id="UP000503251"/>
    </source>
</evidence>
<dbReference type="EMBL" id="CP039543">
    <property type="protein sequence ID" value="QJT07914.1"/>
    <property type="molecule type" value="Genomic_DNA"/>
</dbReference>
<dbReference type="SUPFAM" id="SSF52540">
    <property type="entry name" value="P-loop containing nucleoside triphosphate hydrolases"/>
    <property type="match status" value="1"/>
</dbReference>
<feature type="domain" description="ABC transporter" evidence="4">
    <location>
        <begin position="13"/>
        <end position="244"/>
    </location>
</feature>
<evidence type="ECO:0000256" key="3">
    <source>
        <dbReference type="ARBA" id="ARBA00022840"/>
    </source>
</evidence>
<dbReference type="Gene3D" id="2.40.50.100">
    <property type="match status" value="1"/>
</dbReference>
<dbReference type="PANTHER" id="PTHR43875">
    <property type="entry name" value="MALTODEXTRIN IMPORT ATP-BINDING PROTEIN MSMX"/>
    <property type="match status" value="1"/>
</dbReference>
<dbReference type="InterPro" id="IPR047641">
    <property type="entry name" value="ABC_transpr_MalK/UgpC-like"/>
</dbReference>
<dbReference type="PROSITE" id="PS00211">
    <property type="entry name" value="ABC_TRANSPORTER_1"/>
    <property type="match status" value="1"/>
</dbReference>
<evidence type="ECO:0000313" key="5">
    <source>
        <dbReference type="EMBL" id="QJT07914.1"/>
    </source>
</evidence>
<dbReference type="Pfam" id="PF08402">
    <property type="entry name" value="TOBE_2"/>
    <property type="match status" value="1"/>
</dbReference>
<keyword evidence="1" id="KW-0813">Transport</keyword>
<dbReference type="InterPro" id="IPR027417">
    <property type="entry name" value="P-loop_NTPase"/>
</dbReference>
<proteinExistence type="predicted"/>
<dbReference type="InterPro" id="IPR013611">
    <property type="entry name" value="Transp-assoc_OB_typ2"/>
</dbReference>
<organism evidence="5 6">
    <name type="scientific">Oceanidesulfovibrio marinus</name>
    <dbReference type="NCBI Taxonomy" id="370038"/>
    <lineage>
        <taxon>Bacteria</taxon>
        <taxon>Pseudomonadati</taxon>
        <taxon>Thermodesulfobacteriota</taxon>
        <taxon>Desulfovibrionia</taxon>
        <taxon>Desulfovibrionales</taxon>
        <taxon>Desulfovibrionaceae</taxon>
        <taxon>Oceanidesulfovibrio</taxon>
    </lineage>
</organism>
<evidence type="ECO:0000256" key="1">
    <source>
        <dbReference type="ARBA" id="ARBA00022448"/>
    </source>
</evidence>
<dbReference type="PROSITE" id="PS50893">
    <property type="entry name" value="ABC_TRANSPORTER_2"/>
    <property type="match status" value="1"/>
</dbReference>
<sequence length="379" mass="40584">MSETAAIDATTALDLQHVTKRFGRSAVALDDVSLSVPPGSFTVILGAAGAGKTTTLRTIAGLESPEKGRVILAGHDVGSWEPKDRNVSMIFDNLALYPNKTGFQNIASPLRIRGESPDVIKERVEKLAATLQVAHVLGRLPKTMSGGERQRIALGRALIRTPIIFLLDEPLSSLDAKLRIELRAELRRLQRDLGYTFLMATPDYNEALAIADSVVLLRKGRVVQVAPPQELYDLPVDREAASFVGAPQINLMPASAMAEGSSSLLAAAGARLPLPAHFLRLLGNAPYEFELGIRPENLALAPLDKAGITGAVIDFEPLGLKSVLTVRNDAAELRMLVDSAAAQSVSMGQEVGVEPLNPHLMLAFDKETGLRIGADDLVN</sequence>
<evidence type="ECO:0000259" key="4">
    <source>
        <dbReference type="PROSITE" id="PS50893"/>
    </source>
</evidence>
<reference evidence="5 6" key="1">
    <citation type="submission" date="2019-04" db="EMBL/GenBank/DDBJ databases">
        <title>Isolation and culture of sulfate reducing bacteria from the cold seep of the South China Sea.</title>
        <authorList>
            <person name="Sun C."/>
            <person name="Liu R."/>
        </authorList>
    </citation>
    <scope>NUCLEOTIDE SEQUENCE [LARGE SCALE GENOMIC DNA]</scope>
    <source>
        <strain evidence="5 6">CS1</strain>
    </source>
</reference>
<keyword evidence="2" id="KW-0547">Nucleotide-binding</keyword>
<dbReference type="Gene3D" id="2.40.50.140">
    <property type="entry name" value="Nucleic acid-binding proteins"/>
    <property type="match status" value="1"/>
</dbReference>
<dbReference type="InterPro" id="IPR017871">
    <property type="entry name" value="ABC_transporter-like_CS"/>
</dbReference>
<keyword evidence="6" id="KW-1185">Reference proteome</keyword>
<evidence type="ECO:0000256" key="2">
    <source>
        <dbReference type="ARBA" id="ARBA00022741"/>
    </source>
</evidence>
<protein>
    <submittedName>
        <fullName evidence="5">ABC transporter ATP-binding protein</fullName>
    </submittedName>
</protein>
<keyword evidence="3 5" id="KW-0067">ATP-binding</keyword>
<dbReference type="Pfam" id="PF00005">
    <property type="entry name" value="ABC_tran"/>
    <property type="match status" value="1"/>
</dbReference>
<dbReference type="InterPro" id="IPR003439">
    <property type="entry name" value="ABC_transporter-like_ATP-bd"/>
</dbReference>
<dbReference type="Proteomes" id="UP000503251">
    <property type="component" value="Chromosome"/>
</dbReference>
<dbReference type="SMART" id="SM00382">
    <property type="entry name" value="AAA"/>
    <property type="match status" value="1"/>
</dbReference>
<dbReference type="SUPFAM" id="SSF50331">
    <property type="entry name" value="MOP-like"/>
    <property type="match status" value="1"/>
</dbReference>
<dbReference type="InterPro" id="IPR012340">
    <property type="entry name" value="NA-bd_OB-fold"/>
</dbReference>
<dbReference type="InterPro" id="IPR003593">
    <property type="entry name" value="AAA+_ATPase"/>
</dbReference>
<accession>A0ABX6NCK4</accession>
<dbReference type="Gene3D" id="3.40.50.300">
    <property type="entry name" value="P-loop containing nucleotide triphosphate hydrolases"/>
    <property type="match status" value="1"/>
</dbReference>
<dbReference type="RefSeq" id="WP_171266496.1">
    <property type="nucleotide sequence ID" value="NZ_CP039543.1"/>
</dbReference>
<dbReference type="InterPro" id="IPR008995">
    <property type="entry name" value="Mo/tungstate-bd_C_term_dom"/>
</dbReference>
<name>A0ABX6NCK4_9BACT</name>
<gene>
    <name evidence="5" type="ORF">E8L03_02770</name>
</gene>